<dbReference type="InterPro" id="IPR016024">
    <property type="entry name" value="ARM-type_fold"/>
</dbReference>
<dbReference type="Pfam" id="PF08713">
    <property type="entry name" value="DNA_alkylation"/>
    <property type="match status" value="1"/>
</dbReference>
<gene>
    <name evidence="1" type="ORF">FC26_GL001681</name>
</gene>
<dbReference type="Proteomes" id="UP000051733">
    <property type="component" value="Unassembled WGS sequence"/>
</dbReference>
<dbReference type="CDD" id="cd07064">
    <property type="entry name" value="AlkD_like_1"/>
    <property type="match status" value="1"/>
</dbReference>
<dbReference type="Gene3D" id="1.20.1660.10">
    <property type="entry name" value="Hypothetical protein (EF3068)"/>
    <property type="match status" value="1"/>
</dbReference>
<accession>A0A0R2A506</accession>
<sequence>MTIFTEFQLTGDLQNQAPMEKYMRHQFPFAGVRTPERKQQAAQLIRQSRQVPLPELLAGIDALYRRPEREYQYIAIDVSVANVRRLSLTELSQLTQYVTQTAWWDSVDSWRKLYGEYVRYVPEDKLTVFALFYQQPNLWMRRISILLQLLEKQTLDRQLLTQAIEFDALTDEFFIQKAIGWALRDFSKYDADWVRTFMDEHALSALAVREGSKYL</sequence>
<dbReference type="EMBL" id="AYYY01000025">
    <property type="protein sequence ID" value="KRM61605.1"/>
    <property type="molecule type" value="Genomic_DNA"/>
</dbReference>
<protein>
    <submittedName>
        <fullName evidence="1">DNA alkylation repair protein</fullName>
    </submittedName>
</protein>
<dbReference type="Gene3D" id="1.25.40.290">
    <property type="entry name" value="ARM repeat domains"/>
    <property type="match status" value="1"/>
</dbReference>
<dbReference type="PANTHER" id="PTHR34070">
    <property type="entry name" value="ARMADILLO-TYPE FOLD"/>
    <property type="match status" value="1"/>
</dbReference>
<evidence type="ECO:0000313" key="2">
    <source>
        <dbReference type="Proteomes" id="UP000051733"/>
    </source>
</evidence>
<dbReference type="PANTHER" id="PTHR34070:SF1">
    <property type="entry name" value="DNA ALKYLATION REPAIR PROTEIN"/>
    <property type="match status" value="1"/>
</dbReference>
<comment type="caution">
    <text evidence="1">The sequence shown here is derived from an EMBL/GenBank/DDBJ whole genome shotgun (WGS) entry which is preliminary data.</text>
</comment>
<dbReference type="AlphaFoldDB" id="A0A0R2A506"/>
<evidence type="ECO:0000313" key="1">
    <source>
        <dbReference type="EMBL" id="KRM61605.1"/>
    </source>
</evidence>
<proteinExistence type="predicted"/>
<dbReference type="STRING" id="1423813.FC26_GL001681"/>
<dbReference type="RefSeq" id="WP_057778901.1">
    <property type="nucleotide sequence ID" value="NZ_AYYY01000025.1"/>
</dbReference>
<keyword evidence="2" id="KW-1185">Reference proteome</keyword>
<organism evidence="1 2">
    <name type="scientific">Paucilactobacillus vaccinostercus DSM 20634</name>
    <dbReference type="NCBI Taxonomy" id="1423813"/>
    <lineage>
        <taxon>Bacteria</taxon>
        <taxon>Bacillati</taxon>
        <taxon>Bacillota</taxon>
        <taxon>Bacilli</taxon>
        <taxon>Lactobacillales</taxon>
        <taxon>Lactobacillaceae</taxon>
        <taxon>Paucilactobacillus</taxon>
    </lineage>
</organism>
<dbReference type="OrthoDB" id="9775346at2"/>
<dbReference type="SUPFAM" id="SSF48371">
    <property type="entry name" value="ARM repeat"/>
    <property type="match status" value="1"/>
</dbReference>
<reference evidence="1 2" key="1">
    <citation type="journal article" date="2015" name="Genome Announc.">
        <title>Expanding the biotechnology potential of lactobacilli through comparative genomics of 213 strains and associated genera.</title>
        <authorList>
            <person name="Sun Z."/>
            <person name="Harris H.M."/>
            <person name="McCann A."/>
            <person name="Guo C."/>
            <person name="Argimon S."/>
            <person name="Zhang W."/>
            <person name="Yang X."/>
            <person name="Jeffery I.B."/>
            <person name="Cooney J.C."/>
            <person name="Kagawa T.F."/>
            <person name="Liu W."/>
            <person name="Song Y."/>
            <person name="Salvetti E."/>
            <person name="Wrobel A."/>
            <person name="Rasinkangas P."/>
            <person name="Parkhill J."/>
            <person name="Rea M.C."/>
            <person name="O'Sullivan O."/>
            <person name="Ritari J."/>
            <person name="Douillard F.P."/>
            <person name="Paul Ross R."/>
            <person name="Yang R."/>
            <person name="Briner A.E."/>
            <person name="Felis G.E."/>
            <person name="de Vos W.M."/>
            <person name="Barrangou R."/>
            <person name="Klaenhammer T.R."/>
            <person name="Caufield P.W."/>
            <person name="Cui Y."/>
            <person name="Zhang H."/>
            <person name="O'Toole P.W."/>
        </authorList>
    </citation>
    <scope>NUCLEOTIDE SEQUENCE [LARGE SCALE GENOMIC DNA]</scope>
    <source>
        <strain evidence="1 2">DSM 20634</strain>
    </source>
</reference>
<name>A0A0R2A506_9LACO</name>
<dbReference type="InterPro" id="IPR014825">
    <property type="entry name" value="DNA_alkylation"/>
</dbReference>
<dbReference type="PATRIC" id="fig|1423813.3.peg.1708"/>